<gene>
    <name evidence="1" type="ORF">SAMN04489750_1726</name>
</gene>
<organism evidence="1 2">
    <name type="scientific">Branchiibius hedensis</name>
    <dbReference type="NCBI Taxonomy" id="672460"/>
    <lineage>
        <taxon>Bacteria</taxon>
        <taxon>Bacillati</taxon>
        <taxon>Actinomycetota</taxon>
        <taxon>Actinomycetes</taxon>
        <taxon>Micrococcales</taxon>
        <taxon>Dermacoccaceae</taxon>
        <taxon>Branchiibius</taxon>
    </lineage>
</organism>
<evidence type="ECO:0000313" key="1">
    <source>
        <dbReference type="EMBL" id="SSA34407.1"/>
    </source>
</evidence>
<name>A0A2Y8ZX09_9MICO</name>
<sequence>MIYGAKSAQSRSFDRGCGNLCALIDDAEHGDLAALAELTRVLTFRNLRLLELVRQAEAPALPRDLGYTAGDLNAAEKLRILARVGLVRPVPTKPLRYMIEPGVLPRLGKLVARLGAKQAVAVGSVAGASGPTK</sequence>
<accession>A0A2Y8ZX09</accession>
<protein>
    <submittedName>
        <fullName evidence="1">Uncharacterized protein</fullName>
    </submittedName>
</protein>
<keyword evidence="2" id="KW-1185">Reference proteome</keyword>
<reference evidence="2" key="1">
    <citation type="submission" date="2016-10" db="EMBL/GenBank/DDBJ databases">
        <authorList>
            <person name="Varghese N."/>
            <person name="Submissions S."/>
        </authorList>
    </citation>
    <scope>NUCLEOTIDE SEQUENCE [LARGE SCALE GENOMIC DNA]</scope>
    <source>
        <strain evidence="2">DSM 22951</strain>
    </source>
</reference>
<proteinExistence type="predicted"/>
<dbReference type="RefSeq" id="WP_109684977.1">
    <property type="nucleotide sequence ID" value="NZ_QGDN01000001.1"/>
</dbReference>
<dbReference type="Proteomes" id="UP000250028">
    <property type="component" value="Unassembled WGS sequence"/>
</dbReference>
<dbReference type="AlphaFoldDB" id="A0A2Y8ZX09"/>
<evidence type="ECO:0000313" key="2">
    <source>
        <dbReference type="Proteomes" id="UP000250028"/>
    </source>
</evidence>
<dbReference type="EMBL" id="UESZ01000001">
    <property type="protein sequence ID" value="SSA34407.1"/>
    <property type="molecule type" value="Genomic_DNA"/>
</dbReference>